<comment type="caution">
    <text evidence="1">The sequence shown here is derived from an EMBL/GenBank/DDBJ whole genome shotgun (WGS) entry which is preliminary data.</text>
</comment>
<evidence type="ECO:0000313" key="1">
    <source>
        <dbReference type="EMBL" id="KAA1077172.1"/>
    </source>
</evidence>
<dbReference type="SUPFAM" id="SSF52047">
    <property type="entry name" value="RNI-like"/>
    <property type="match status" value="1"/>
</dbReference>
<accession>A0A5B0MKM4</accession>
<evidence type="ECO:0000313" key="2">
    <source>
        <dbReference type="Proteomes" id="UP000325313"/>
    </source>
</evidence>
<dbReference type="EMBL" id="VDEP01000453">
    <property type="protein sequence ID" value="KAA1077172.1"/>
    <property type="molecule type" value="Genomic_DNA"/>
</dbReference>
<gene>
    <name evidence="1" type="ORF">PGTUg99_003392</name>
</gene>
<sequence>MNPTKKASLSGLPVELKLLIVGWLYRSIIGARERQTDLLNLALADRTFYDICSQLNWKHLALRHGDLPRFSALNHEIMQRQSERVKHITVGLIIPSLHSLGLVERNPIHTRASLIIQERIYSQFCDIIRSCTNLIGITLEVEPRPTSLDEHGDFAFDLEYPSSKLFKPISKLSNLTSIVLKPSMAGTHFNEAFVVRLLREMVHLVQFECNGIDAIFPECEPREGSSSSECSVSPLAIQLSSLCSLRAITLSFADCFDWGWSQIEWKGALSHINIINSNRSTIRALHSFFILFQDSLRSICISGIPTSSQEEDEAFLNALLSSDLHYKFDLPNLECLTIDSCIPFHFLTLFREAVSIRLLIFEIDTHITLQLLKELIDDQNPIWPNLRHFGFEMHERILTDDEVEELMVYGSRRGVDVVCDYVGRSLEWEPEMEEDGEQLMDEPL</sequence>
<evidence type="ECO:0008006" key="3">
    <source>
        <dbReference type="Google" id="ProtNLM"/>
    </source>
</evidence>
<dbReference type="Proteomes" id="UP000325313">
    <property type="component" value="Unassembled WGS sequence"/>
</dbReference>
<proteinExistence type="predicted"/>
<name>A0A5B0MKM4_PUCGR</name>
<protein>
    <recommendedName>
        <fullName evidence="3">F-box domain-containing protein</fullName>
    </recommendedName>
</protein>
<dbReference type="AlphaFoldDB" id="A0A5B0MKM4"/>
<organism evidence="1 2">
    <name type="scientific">Puccinia graminis f. sp. tritici</name>
    <dbReference type="NCBI Taxonomy" id="56615"/>
    <lineage>
        <taxon>Eukaryota</taxon>
        <taxon>Fungi</taxon>
        <taxon>Dikarya</taxon>
        <taxon>Basidiomycota</taxon>
        <taxon>Pucciniomycotina</taxon>
        <taxon>Pucciniomycetes</taxon>
        <taxon>Pucciniales</taxon>
        <taxon>Pucciniaceae</taxon>
        <taxon>Puccinia</taxon>
    </lineage>
</organism>
<reference evidence="1 2" key="1">
    <citation type="submission" date="2019-05" db="EMBL/GenBank/DDBJ databases">
        <title>Emergence of the Ug99 lineage of the wheat stem rust pathogen through somatic hybridization.</title>
        <authorList>
            <person name="Li F."/>
            <person name="Upadhyaya N.M."/>
            <person name="Sperschneider J."/>
            <person name="Matny O."/>
            <person name="Nguyen-Phuc H."/>
            <person name="Mago R."/>
            <person name="Raley C."/>
            <person name="Miller M.E."/>
            <person name="Silverstein K.A.T."/>
            <person name="Henningsen E."/>
            <person name="Hirsch C.D."/>
            <person name="Visser B."/>
            <person name="Pretorius Z.A."/>
            <person name="Steffenson B.J."/>
            <person name="Schwessinger B."/>
            <person name="Dodds P.N."/>
            <person name="Figueroa M."/>
        </authorList>
    </citation>
    <scope>NUCLEOTIDE SEQUENCE [LARGE SCALE GENOMIC DNA]</scope>
    <source>
        <strain evidence="1 2">Ug99</strain>
    </source>
</reference>